<dbReference type="CDD" id="cd03377">
    <property type="entry name" value="TPP_PFOR_PNO"/>
    <property type="match status" value="1"/>
</dbReference>
<dbReference type="FunFam" id="3.30.70.20:FF:000022">
    <property type="entry name" value="Pyruvate:ferredoxin (Flavodoxin) oxidoreductase"/>
    <property type="match status" value="1"/>
</dbReference>
<sequence length="1236" mass="135796">MKRKTMDGNTAAAYISYAFTELAAIYPITPSSTMAELVDQWSAQGKKNIFGQPVKVVEMQSEAGAAGVVHGSLKTGALTTTYTASQGLLLMLPNMYKIAGELLPGVFHVASRAVTTNALNIFGDHTDVMAARQTGFAMLAESSVQEVMDLAPVAHLAAIEANVPFLNFFDGFRTSHEIQKIEVIEYEDLAKMVNQEKVAAFRKKAMNPNHPTVSGTNQSPEIHFQQRETVNRYYDQLPEIVRHYMQQINQLRGTSYDLVNYYGAEDATEVIVTIGSCAQTVQQTVDYLNRQGRKVGLLTIHLYRPFPLAVFLEKLPHTVQSIAVLDRSKEPGANGESLLLDVQSAMYDAVIRPVIIGGRYGLGSKDVTPDQIVAVYDELIKPSALQKKRFTIGIVDEVTALSLPSKGTLDLTNPATFQAKFWGFGSDGTVGANKSAIKIIGDRTDKYVQGYFHYDSKKSGGLTVSHLRFGDTPIRSTYLIEHADFIACHTPAYLHTYDLLKGLKKGGTFLLNTTWNEAQIMKNLPKKMKRYLAENDIDFYTINAMQLAMEVGLGGRINTAMETAFFYLAGIIPIEQIIPILKEEARKSYGHKSMAIVEKNQLAIDRTIEILHKIEIPKEWATIVVPVKTSNADSRYVREIVEPVNRQEGNELSVGTLVRNHMTEGTMPLGTTAVEKRGVAVEVPEWLADRCTMCNECAFVCPHAAIRPFLADEDEMAEAPEGYIVREMRGANGQKYRIQVSVEDCTGCGLCVEACPAKGKALMMRPYDEQKEQAVNWAFAMTLRQKENPAKPGTVMGSQFTKPLLEFSGACAGCGETPYVKLLTQMFGDRMMIANATGCSSIWGAAAPVSPYTTNEEGQGPAWSNSLFEDNAEYGYGMFLANQTRREALAEQLEAVKAFVSDPTKALISDWQEHREESAGTQQRAVKLTAALTEDADKHPSIPTILTDNDLFVKPSQWMIGGDGWAYDIGFGGIDHVLASGADVNILVLDNEVYSNTGGQVSKATPASAIAKFAANGKYAAKKDLGMMAMTYGHVYVAQIASGANQMQTIKAFEEAERFPGPSLIIAYTPCITHGLAGGMRQSLKEAKEAVASGYWSLYRYNPLLAEAGKIPMILDYKKPNFALMPAFMDTQIRFSSLKNANAAASEGLFAKTVNDAQTRFYRYARLAGLEEKIRAKLEKTIQDSATKKADPDQAAESTPVEAKKEGKARTLTPEEQAAKEARRAARAARRKQGQE</sequence>
<feature type="binding site" evidence="11">
    <location>
        <position position="748"/>
    </location>
    <ligand>
        <name>[4Fe-4S] cluster</name>
        <dbReference type="ChEBI" id="CHEBI:49883"/>
        <label>2</label>
    </ligand>
</feature>
<dbReference type="Gene3D" id="3.30.70.20">
    <property type="match status" value="1"/>
</dbReference>
<keyword evidence="4 11" id="KW-0479">Metal-binding</keyword>
<dbReference type="GO" id="GO:0051539">
    <property type="term" value="F:4 iron, 4 sulfur cluster binding"/>
    <property type="evidence" value="ECO:0007669"/>
    <property type="project" value="UniProtKB-KW"/>
</dbReference>
<dbReference type="InterPro" id="IPR019752">
    <property type="entry name" value="Pyrv/ketoisovalerate_OxRed_cat"/>
</dbReference>
<evidence type="ECO:0000256" key="10">
    <source>
        <dbReference type="PIRSR" id="PIRSR000159-2"/>
    </source>
</evidence>
<evidence type="ECO:0000313" key="14">
    <source>
        <dbReference type="EMBL" id="OTN76262.1"/>
    </source>
</evidence>
<dbReference type="InterPro" id="IPR050722">
    <property type="entry name" value="Pyruvate:ferred/Flavod_OxRd"/>
</dbReference>
<keyword evidence="6 9" id="KW-0560">Oxidoreductase</keyword>
<feature type="binding site" evidence="11">
    <location>
        <position position="814"/>
    </location>
    <ligand>
        <name>[4Fe-4S] cluster</name>
        <dbReference type="ChEBI" id="CHEBI:49883"/>
        <label>3</label>
    </ligand>
</feature>
<feature type="site" description="Important for catalytic activity" evidence="10">
    <location>
        <position position="62"/>
    </location>
</feature>
<evidence type="ECO:0000256" key="11">
    <source>
        <dbReference type="PIRSR" id="PIRSR000159-50"/>
    </source>
</evidence>
<feature type="binding site" evidence="11">
    <location>
        <position position="694"/>
    </location>
    <ligand>
        <name>[4Fe-4S] cluster</name>
        <dbReference type="ChEBI" id="CHEBI:49883"/>
        <label>1</label>
    </ligand>
</feature>
<dbReference type="Pfam" id="PF01855">
    <property type="entry name" value="POR_N"/>
    <property type="match status" value="1"/>
</dbReference>
<feature type="binding site" evidence="11">
    <location>
        <position position="745"/>
    </location>
    <ligand>
        <name>[4Fe-4S] cluster</name>
        <dbReference type="ChEBI" id="CHEBI:49883"/>
        <label>2</label>
    </ligand>
</feature>
<dbReference type="Proteomes" id="UP000195043">
    <property type="component" value="Unassembled WGS sequence"/>
</dbReference>
<protein>
    <submittedName>
        <fullName evidence="14">Pyruvate:ferredoxin (Flavodoxin) oxidoreductase</fullName>
    </submittedName>
</protein>
<dbReference type="GO" id="GO:0005506">
    <property type="term" value="F:iron ion binding"/>
    <property type="evidence" value="ECO:0007669"/>
    <property type="project" value="InterPro"/>
</dbReference>
<evidence type="ECO:0000256" key="6">
    <source>
        <dbReference type="ARBA" id="ARBA00023002"/>
    </source>
</evidence>
<evidence type="ECO:0000256" key="12">
    <source>
        <dbReference type="SAM" id="MobiDB-lite"/>
    </source>
</evidence>
<dbReference type="FunFam" id="3.40.920.10:FF:000001">
    <property type="entry name" value="Pyruvate:ferredoxin (Flavodoxin) oxidoreductase"/>
    <property type="match status" value="1"/>
</dbReference>
<evidence type="ECO:0000256" key="3">
    <source>
        <dbReference type="ARBA" id="ARBA00022485"/>
    </source>
</evidence>
<dbReference type="Pfam" id="PF02775">
    <property type="entry name" value="TPP_enzyme_C"/>
    <property type="match status" value="1"/>
</dbReference>
<keyword evidence="14" id="KW-0670">Pyruvate</keyword>
<feature type="compositionally biased region" description="Basic residues" evidence="12">
    <location>
        <begin position="1225"/>
        <end position="1236"/>
    </location>
</feature>
<dbReference type="FunFam" id="3.40.50.970:FF:000041">
    <property type="entry name" value="Pyruvate:ferredoxin (Flavodoxin) oxidoreductase"/>
    <property type="match status" value="1"/>
</dbReference>
<evidence type="ECO:0000259" key="13">
    <source>
        <dbReference type="PROSITE" id="PS51379"/>
    </source>
</evidence>
<dbReference type="SMART" id="SM00890">
    <property type="entry name" value="EKR"/>
    <property type="match status" value="1"/>
</dbReference>
<feature type="binding site" evidence="11">
    <location>
        <position position="697"/>
    </location>
    <ligand>
        <name>[4Fe-4S] cluster</name>
        <dbReference type="ChEBI" id="CHEBI:49883"/>
        <label>1</label>
    </ligand>
</feature>
<dbReference type="InterPro" id="IPR033412">
    <property type="entry name" value="PFOR_II"/>
</dbReference>
<feature type="domain" description="4Fe-4S ferredoxin-type" evidence="13">
    <location>
        <begin position="736"/>
        <end position="767"/>
    </location>
</feature>
<dbReference type="Pfam" id="PF10371">
    <property type="entry name" value="EKR"/>
    <property type="match status" value="1"/>
</dbReference>
<comment type="caution">
    <text evidence="14">The sequence shown here is derived from an EMBL/GenBank/DDBJ whole genome shotgun (WGS) entry which is preliminary data.</text>
</comment>
<dbReference type="PANTHER" id="PTHR32154">
    <property type="entry name" value="PYRUVATE-FLAVODOXIN OXIDOREDUCTASE-RELATED"/>
    <property type="match status" value="1"/>
</dbReference>
<keyword evidence="8 11" id="KW-0411">Iron-sulfur</keyword>
<evidence type="ECO:0000313" key="15">
    <source>
        <dbReference type="Proteomes" id="UP000195043"/>
    </source>
</evidence>
<dbReference type="EMBL" id="NGKU01000001">
    <property type="protein sequence ID" value="OTN76262.1"/>
    <property type="molecule type" value="Genomic_DNA"/>
</dbReference>
<feature type="binding site" evidence="11">
    <location>
        <position position="1071"/>
    </location>
    <ligand>
        <name>[4Fe-4S] cluster</name>
        <dbReference type="ChEBI" id="CHEBI:49883"/>
        <label>3</label>
    </ligand>
</feature>
<evidence type="ECO:0000256" key="2">
    <source>
        <dbReference type="ARBA" id="ARBA00022448"/>
    </source>
</evidence>
<evidence type="ECO:0000256" key="1">
    <source>
        <dbReference type="ARBA" id="ARBA00009032"/>
    </source>
</evidence>
<comment type="cofactor">
    <cofactor evidence="11">
        <name>[4Fe-4S] cluster</name>
        <dbReference type="ChEBI" id="CHEBI:49883"/>
    </cofactor>
    <text evidence="11">Binds 3 [4Fe-4S] clusters per subunit.</text>
</comment>
<feature type="site" description="Important for catalytic activity" evidence="10">
    <location>
        <position position="112"/>
    </location>
</feature>
<dbReference type="NCBIfam" id="TIGR02176">
    <property type="entry name" value="pyruv_ox_red"/>
    <property type="match status" value="1"/>
</dbReference>
<feature type="region of interest" description="Disordered" evidence="12">
    <location>
        <begin position="1184"/>
        <end position="1236"/>
    </location>
</feature>
<keyword evidence="15" id="KW-1185">Reference proteome</keyword>
<proteinExistence type="inferred from homology"/>
<organism evidence="14 15">
    <name type="scientific">Candidatus Enterococcus testudinis</name>
    <dbReference type="NCBI Taxonomy" id="1834191"/>
    <lineage>
        <taxon>Bacteria</taxon>
        <taxon>Bacillati</taxon>
        <taxon>Bacillota</taxon>
        <taxon>Bacilli</taxon>
        <taxon>Lactobacillales</taxon>
        <taxon>Enterococcaceae</taxon>
        <taxon>Enterococcus</taxon>
    </lineage>
</organism>
<dbReference type="PANTHER" id="PTHR32154:SF0">
    <property type="entry name" value="PYRUVATE-FLAVODOXIN OXIDOREDUCTASE-RELATED"/>
    <property type="match status" value="1"/>
</dbReference>
<reference evidence="14 15" key="1">
    <citation type="submission" date="2017-05" db="EMBL/GenBank/DDBJ databases">
        <title>The Genome Sequence of Enterococcus sp. 8G7_MSG3316.</title>
        <authorList>
            <consortium name="The Broad Institute Genomics Platform"/>
            <consortium name="The Broad Institute Genomic Center for Infectious Diseases"/>
            <person name="Earl A."/>
            <person name="Manson A."/>
            <person name="Schwartman J."/>
            <person name="Gilmore M."/>
            <person name="Abouelleil A."/>
            <person name="Cao P."/>
            <person name="Chapman S."/>
            <person name="Cusick C."/>
            <person name="Shea T."/>
            <person name="Young S."/>
            <person name="Neafsey D."/>
            <person name="Nusbaum C."/>
            <person name="Birren B."/>
        </authorList>
    </citation>
    <scope>NUCLEOTIDE SEQUENCE [LARGE SCALE GENOMIC DNA]</scope>
    <source>
        <strain evidence="14 15">8G7_MSG3316</strain>
    </source>
</reference>
<evidence type="ECO:0000256" key="9">
    <source>
        <dbReference type="PIRNR" id="PIRNR000159"/>
    </source>
</evidence>
<dbReference type="InterPro" id="IPR009014">
    <property type="entry name" value="Transketo_C/PFOR_II"/>
</dbReference>
<feature type="binding site" evidence="11">
    <location>
        <position position="811"/>
    </location>
    <ligand>
        <name>[4Fe-4S] cluster</name>
        <dbReference type="ChEBI" id="CHEBI:49883"/>
        <label>3</label>
    </ligand>
</feature>
<dbReference type="Pfam" id="PF17147">
    <property type="entry name" value="PFOR_II"/>
    <property type="match status" value="1"/>
</dbReference>
<dbReference type="FunFam" id="3.40.50.920:FF:000007">
    <property type="entry name" value="Pyruvate:ferredoxin (Flavodoxin) oxidoreductase"/>
    <property type="match status" value="1"/>
</dbReference>
<evidence type="ECO:0000256" key="4">
    <source>
        <dbReference type="ARBA" id="ARBA00022723"/>
    </source>
</evidence>
<gene>
    <name evidence="14" type="ORF">A5886_001339</name>
</gene>
<dbReference type="CDD" id="cd07034">
    <property type="entry name" value="TPP_PYR_PFOR_IOR-alpha_like"/>
    <property type="match status" value="1"/>
</dbReference>
<dbReference type="Gene3D" id="3.40.920.10">
    <property type="entry name" value="Pyruvate-ferredoxin oxidoreductase, PFOR, domain III"/>
    <property type="match status" value="1"/>
</dbReference>
<dbReference type="Pfam" id="PF13484">
    <property type="entry name" value="Fer4_16"/>
    <property type="match status" value="1"/>
</dbReference>
<dbReference type="PROSITE" id="PS00198">
    <property type="entry name" value="4FE4S_FER_1"/>
    <property type="match status" value="1"/>
</dbReference>
<name>A0A242A5M8_9ENTE</name>
<dbReference type="InterPro" id="IPR002880">
    <property type="entry name" value="Pyrv_Fd/Flavodoxin_OxRdtase_N"/>
</dbReference>
<keyword evidence="2 9" id="KW-0813">Transport</keyword>
<feature type="site" description="Important for catalytic activity" evidence="10">
    <location>
        <position position="29"/>
    </location>
</feature>
<dbReference type="GO" id="GO:0016903">
    <property type="term" value="F:oxidoreductase activity, acting on the aldehyde or oxo group of donors"/>
    <property type="evidence" value="ECO:0007669"/>
    <property type="project" value="InterPro"/>
</dbReference>
<feature type="binding site" evidence="11">
    <location>
        <position position="751"/>
    </location>
    <ligand>
        <name>[4Fe-4S] cluster</name>
        <dbReference type="ChEBI" id="CHEBI:49883"/>
        <label>2</label>
    </ligand>
</feature>
<dbReference type="InterPro" id="IPR011895">
    <property type="entry name" value="Pyrv_flavodox_OxRed"/>
</dbReference>
<dbReference type="PIRSF" id="PIRSF000159">
    <property type="entry name" value="NifJ"/>
    <property type="match status" value="1"/>
</dbReference>
<dbReference type="SUPFAM" id="SSF53323">
    <property type="entry name" value="Pyruvate-ferredoxin oxidoreductase, PFOR, domain III"/>
    <property type="match status" value="1"/>
</dbReference>
<dbReference type="PROSITE" id="PS51379">
    <property type="entry name" value="4FE4S_FER_2"/>
    <property type="match status" value="2"/>
</dbReference>
<dbReference type="InterPro" id="IPR011766">
    <property type="entry name" value="TPP_enzyme_TPP-bd"/>
</dbReference>
<evidence type="ECO:0000256" key="5">
    <source>
        <dbReference type="ARBA" id="ARBA00022982"/>
    </source>
</evidence>
<feature type="binding site" evidence="11">
    <location>
        <position position="701"/>
    </location>
    <ligand>
        <name>[4Fe-4S] cluster</name>
        <dbReference type="ChEBI" id="CHEBI:49883"/>
        <label>2</label>
    </ligand>
</feature>
<dbReference type="FunFam" id="3.40.50.970:FF:000012">
    <property type="entry name" value="Pyruvate:ferredoxin (Flavodoxin) oxidoreductase"/>
    <property type="match status" value="1"/>
</dbReference>
<feature type="binding site" evidence="11">
    <location>
        <position position="691"/>
    </location>
    <ligand>
        <name>[4Fe-4S] cluster</name>
        <dbReference type="ChEBI" id="CHEBI:49883"/>
        <label>1</label>
    </ligand>
</feature>
<dbReference type="Gene3D" id="3.40.50.920">
    <property type="match status" value="1"/>
</dbReference>
<feature type="binding site" evidence="11">
    <location>
        <position position="755"/>
    </location>
    <ligand>
        <name>[4Fe-4S] cluster</name>
        <dbReference type="ChEBI" id="CHEBI:49883"/>
        <label>1</label>
    </ligand>
</feature>
<dbReference type="STRING" id="1834191.A5886_001339"/>
<dbReference type="InterPro" id="IPR029061">
    <property type="entry name" value="THDP-binding"/>
</dbReference>
<dbReference type="GO" id="GO:0006979">
    <property type="term" value="P:response to oxidative stress"/>
    <property type="evidence" value="ECO:0007669"/>
    <property type="project" value="TreeGrafter"/>
</dbReference>
<evidence type="ECO:0000256" key="8">
    <source>
        <dbReference type="ARBA" id="ARBA00023014"/>
    </source>
</evidence>
<dbReference type="GO" id="GO:0030976">
    <property type="term" value="F:thiamine pyrophosphate binding"/>
    <property type="evidence" value="ECO:0007669"/>
    <property type="project" value="InterPro"/>
</dbReference>
<feature type="site" description="Important for catalytic activity" evidence="10">
    <location>
        <position position="996"/>
    </location>
</feature>
<dbReference type="SUPFAM" id="SSF52518">
    <property type="entry name" value="Thiamin diphosphate-binding fold (THDP-binding)"/>
    <property type="match status" value="2"/>
</dbReference>
<keyword evidence="7 11" id="KW-0408">Iron</keyword>
<dbReference type="SUPFAM" id="SSF52922">
    <property type="entry name" value="TK C-terminal domain-like"/>
    <property type="match status" value="1"/>
</dbReference>
<dbReference type="InterPro" id="IPR017896">
    <property type="entry name" value="4Fe4S_Fe-S-bd"/>
</dbReference>
<dbReference type="InterPro" id="IPR019456">
    <property type="entry name" value="Pyrv-flavodox_OxRtase_EKR"/>
</dbReference>
<dbReference type="GO" id="GO:0022900">
    <property type="term" value="P:electron transport chain"/>
    <property type="evidence" value="ECO:0007669"/>
    <property type="project" value="InterPro"/>
</dbReference>
<dbReference type="Pfam" id="PF01558">
    <property type="entry name" value="POR"/>
    <property type="match status" value="1"/>
</dbReference>
<dbReference type="AlphaFoldDB" id="A0A242A5M8"/>
<dbReference type="InterPro" id="IPR017900">
    <property type="entry name" value="4Fe4S_Fe_S_CS"/>
</dbReference>
<dbReference type="Gene3D" id="3.40.50.970">
    <property type="match status" value="2"/>
</dbReference>
<accession>A0A242A5M8</accession>
<feature type="domain" description="4Fe-4S ferredoxin-type" evidence="13">
    <location>
        <begin position="682"/>
        <end position="711"/>
    </location>
</feature>
<keyword evidence="5 9" id="KW-0249">Electron transport</keyword>
<dbReference type="InterPro" id="IPR002869">
    <property type="entry name" value="Pyrv_flavodox_OxRed_cen"/>
</dbReference>
<evidence type="ECO:0000256" key="7">
    <source>
        <dbReference type="ARBA" id="ARBA00023004"/>
    </source>
</evidence>
<dbReference type="SUPFAM" id="SSF54862">
    <property type="entry name" value="4Fe-4S ferredoxins"/>
    <property type="match status" value="1"/>
</dbReference>
<comment type="similarity">
    <text evidence="1 9">Belongs to the pyruvate:ferredoxin/flavodoxin oxidoreductase family.</text>
</comment>
<feature type="binding site" evidence="11">
    <location>
        <position position="839"/>
    </location>
    <ligand>
        <name>[4Fe-4S] cluster</name>
        <dbReference type="ChEBI" id="CHEBI:49883"/>
        <label>3</label>
    </ligand>
</feature>
<keyword evidence="3 11" id="KW-0004">4Fe-4S</keyword>